<keyword evidence="1" id="KW-0812">Transmembrane</keyword>
<evidence type="ECO:0000313" key="2">
    <source>
        <dbReference type="EMBL" id="ACR70130.1"/>
    </source>
</evidence>
<protein>
    <submittedName>
        <fullName evidence="2">Uncharacterized protein</fullName>
    </submittedName>
</protein>
<proteinExistence type="predicted"/>
<organism evidence="2 3">
    <name type="scientific">Edwardsiella ictaluri (strain 93-146)</name>
    <dbReference type="NCBI Taxonomy" id="634503"/>
    <lineage>
        <taxon>Bacteria</taxon>
        <taxon>Pseudomonadati</taxon>
        <taxon>Pseudomonadota</taxon>
        <taxon>Gammaproteobacteria</taxon>
        <taxon>Enterobacterales</taxon>
        <taxon>Hafniaceae</taxon>
        <taxon>Edwardsiella</taxon>
    </lineage>
</organism>
<keyword evidence="1" id="KW-0472">Membrane</keyword>
<dbReference type="KEGG" id="eic:NT01EI_2976"/>
<reference evidence="2 3" key="2">
    <citation type="journal article" date="2012" name="J. Bacteriol.">
        <title>Genome Sequence of Edwardsiella ictaluri 93-146, a Strain Associated with a Natural Channel Catfish Outbreak of Enteric Septicemia of Catfish.</title>
        <authorList>
            <person name="Williams M.L."/>
            <person name="Gillaspy A.F."/>
            <person name="Dyer D.W."/>
            <person name="Thune R.L."/>
            <person name="Waldbieser G.C."/>
            <person name="Schuster S.C."/>
            <person name="Gipson J."/>
            <person name="Zaitshik J."/>
            <person name="Landry C."/>
            <person name="Banes M.M."/>
            <person name="Lawrence M.L."/>
        </authorList>
    </citation>
    <scope>NUCLEOTIDE SEQUENCE [LARGE SCALE GENOMIC DNA]</scope>
    <source>
        <strain evidence="2 3">93-146</strain>
    </source>
</reference>
<reference evidence="3" key="1">
    <citation type="submission" date="2009-03" db="EMBL/GenBank/DDBJ databases">
        <title>Complete genome sequence of Edwardsiella ictaluri 93-146.</title>
        <authorList>
            <person name="Williams M.L."/>
            <person name="Gillaspy A.F."/>
            <person name="Dyer D.W."/>
            <person name="Thune R.L."/>
            <person name="Waldbieser G.C."/>
            <person name="Schuster S.C."/>
            <person name="Gipson J."/>
            <person name="Zaitshik J."/>
            <person name="Landry C."/>
            <person name="Lawrence M.L."/>
        </authorList>
    </citation>
    <scope>NUCLEOTIDE SEQUENCE [LARGE SCALE GENOMIC DNA]</scope>
    <source>
        <strain evidence="3">93-146</strain>
    </source>
</reference>
<dbReference type="AlphaFoldDB" id="C5B8S7"/>
<name>C5B8S7_EDWI9</name>
<dbReference type="Proteomes" id="UP000001485">
    <property type="component" value="Chromosome"/>
</dbReference>
<dbReference type="EMBL" id="CP001600">
    <property type="protein sequence ID" value="ACR70130.1"/>
    <property type="molecule type" value="Genomic_DNA"/>
</dbReference>
<keyword evidence="1" id="KW-1133">Transmembrane helix</keyword>
<evidence type="ECO:0000313" key="3">
    <source>
        <dbReference type="Proteomes" id="UP000001485"/>
    </source>
</evidence>
<dbReference type="HOGENOM" id="CLU_3327330_0_0_6"/>
<accession>C5B8S7</accession>
<evidence type="ECO:0000256" key="1">
    <source>
        <dbReference type="SAM" id="Phobius"/>
    </source>
</evidence>
<sequence>MRKYMIRFLTKDTFMSNFFYLKNTNKAIIFALFLLYLF</sequence>
<gene>
    <name evidence="2" type="ordered locus">NT01EI_2976</name>
</gene>
<feature type="transmembrane region" description="Helical" evidence="1">
    <location>
        <begin position="20"/>
        <end position="37"/>
    </location>
</feature>